<dbReference type="InParanoid" id="A9WE69"/>
<dbReference type="InterPro" id="IPR004143">
    <property type="entry name" value="BPL_LPL_catalytic"/>
</dbReference>
<dbReference type="PANTHER" id="PTHR12835:SF5">
    <property type="entry name" value="BIOTIN--PROTEIN LIGASE"/>
    <property type="match status" value="1"/>
</dbReference>
<keyword evidence="8" id="KW-1185">Reference proteome</keyword>
<protein>
    <recommendedName>
        <fullName evidence="5">biotin--[biotin carboxyl-carrier protein] ligase</fullName>
        <ecNumber evidence="5">6.3.4.15</ecNumber>
    </recommendedName>
</protein>
<dbReference type="HOGENOM" id="CLU_051096_5_0_0"/>
<keyword evidence="4" id="KW-0092">Biotin</keyword>
<organism evidence="7 8">
    <name type="scientific">Chloroflexus aurantiacus (strain ATCC 29366 / DSM 635 / J-10-fl)</name>
    <dbReference type="NCBI Taxonomy" id="324602"/>
    <lineage>
        <taxon>Bacteria</taxon>
        <taxon>Bacillati</taxon>
        <taxon>Chloroflexota</taxon>
        <taxon>Chloroflexia</taxon>
        <taxon>Chloroflexales</taxon>
        <taxon>Chloroflexineae</taxon>
        <taxon>Chloroflexaceae</taxon>
        <taxon>Chloroflexus</taxon>
    </lineage>
</organism>
<feature type="domain" description="BPL/LPL catalytic" evidence="6">
    <location>
        <begin position="22"/>
        <end position="209"/>
    </location>
</feature>
<dbReference type="EnsemblBacteria" id="ABY33729">
    <property type="protein sequence ID" value="ABY33729"/>
    <property type="gene ID" value="Caur_0481"/>
</dbReference>
<keyword evidence="1 7" id="KW-0436">Ligase</keyword>
<dbReference type="InterPro" id="IPR003142">
    <property type="entry name" value="BPL_C"/>
</dbReference>
<dbReference type="NCBIfam" id="TIGR00121">
    <property type="entry name" value="birA_ligase"/>
    <property type="match status" value="1"/>
</dbReference>
<dbReference type="GO" id="GO:0005737">
    <property type="term" value="C:cytoplasm"/>
    <property type="evidence" value="ECO:0000318"/>
    <property type="project" value="GO_Central"/>
</dbReference>
<name>A9WE69_CHLAA</name>
<dbReference type="PANTHER" id="PTHR12835">
    <property type="entry name" value="BIOTIN PROTEIN LIGASE"/>
    <property type="match status" value="1"/>
</dbReference>
<dbReference type="KEGG" id="cau:Caur_0481"/>
<evidence type="ECO:0000256" key="3">
    <source>
        <dbReference type="ARBA" id="ARBA00022840"/>
    </source>
</evidence>
<dbReference type="Proteomes" id="UP000002008">
    <property type="component" value="Chromosome"/>
</dbReference>
<dbReference type="EC" id="6.3.4.15" evidence="5"/>
<keyword evidence="3" id="KW-0067">ATP-binding</keyword>
<dbReference type="Gene3D" id="2.30.30.100">
    <property type="match status" value="1"/>
</dbReference>
<dbReference type="EMBL" id="CP000909">
    <property type="protein sequence ID" value="ABY33729.1"/>
    <property type="molecule type" value="Genomic_DNA"/>
</dbReference>
<evidence type="ECO:0000256" key="2">
    <source>
        <dbReference type="ARBA" id="ARBA00022741"/>
    </source>
</evidence>
<dbReference type="PROSITE" id="PS51733">
    <property type="entry name" value="BPL_LPL_CATALYTIC"/>
    <property type="match status" value="1"/>
</dbReference>
<accession>A9WE69</accession>
<dbReference type="Pfam" id="PF02237">
    <property type="entry name" value="BPL_C"/>
    <property type="match status" value="1"/>
</dbReference>
<dbReference type="FunCoup" id="A9WE69">
    <property type="interactions" value="385"/>
</dbReference>
<evidence type="ECO:0000256" key="5">
    <source>
        <dbReference type="ARBA" id="ARBA00024227"/>
    </source>
</evidence>
<dbReference type="STRING" id="324602.Caur_0481"/>
<dbReference type="eggNOG" id="COG0340">
    <property type="taxonomic scope" value="Bacteria"/>
</dbReference>
<evidence type="ECO:0000259" key="6">
    <source>
        <dbReference type="PROSITE" id="PS51733"/>
    </source>
</evidence>
<sequence>MVRWRYGMIDPVAIRAGLEPGALVPITIYCYDRVGSTMDLAREAVQTLPPDALPVLIVADEQTAGRGRLGRRWVAPPGSALLFSLGLHPPAVATTMPTTLIWLATVALVETIEQETPLQAGLKWPNDVLVKTSTGWAKTAGILLEGGWDKNSLVWAIIGCGININAAPDPQITRYPATALAIAAETAIDRLRFLHMLMRRYDYWLRRLYSGESDQLWQTWRNRLLTLGQTVHIHTGNDLVYGTAIDVERNGSLIVREPSGTLRRIESGDVGLVDDHSRNINEV</sequence>
<dbReference type="SUPFAM" id="SSF55681">
    <property type="entry name" value="Class II aaRS and biotin synthetases"/>
    <property type="match status" value="1"/>
</dbReference>
<dbReference type="InterPro" id="IPR004408">
    <property type="entry name" value="Biotin_CoA_COase_ligase"/>
</dbReference>
<dbReference type="AlphaFoldDB" id="A9WE69"/>
<dbReference type="Pfam" id="PF03099">
    <property type="entry name" value="BPL_LplA_LipB"/>
    <property type="match status" value="1"/>
</dbReference>
<proteinExistence type="predicted"/>
<gene>
    <name evidence="7" type="ordered locus">Caur_0481</name>
</gene>
<dbReference type="CDD" id="cd16442">
    <property type="entry name" value="BPL"/>
    <property type="match status" value="1"/>
</dbReference>
<dbReference type="Gene3D" id="3.30.930.10">
    <property type="entry name" value="Bira Bifunctional Protein, Domain 2"/>
    <property type="match status" value="1"/>
</dbReference>
<dbReference type="GO" id="GO:0004077">
    <property type="term" value="F:biotin--[biotin carboxyl-carrier protein] ligase activity"/>
    <property type="evidence" value="ECO:0000318"/>
    <property type="project" value="GO_Central"/>
</dbReference>
<reference evidence="8" key="1">
    <citation type="journal article" date="2011" name="BMC Genomics">
        <title>Complete genome sequence of the filamentous anoxygenic phototrophic bacterium Chloroflexus aurantiacus.</title>
        <authorList>
            <person name="Tang K.H."/>
            <person name="Barry K."/>
            <person name="Chertkov O."/>
            <person name="Dalin E."/>
            <person name="Han C.S."/>
            <person name="Hauser L.J."/>
            <person name="Honchak B.M."/>
            <person name="Karbach L.E."/>
            <person name="Land M.L."/>
            <person name="Lapidus A."/>
            <person name="Larimer F.W."/>
            <person name="Mikhailova N."/>
            <person name="Pitluck S."/>
            <person name="Pierson B.K."/>
            <person name="Blankenship R.E."/>
        </authorList>
    </citation>
    <scope>NUCLEOTIDE SEQUENCE [LARGE SCALE GENOMIC DNA]</scope>
    <source>
        <strain evidence="8">ATCC 29366 / DSM 635 / J-10-fl</strain>
    </source>
</reference>
<keyword evidence="2" id="KW-0547">Nucleotide-binding</keyword>
<evidence type="ECO:0000313" key="8">
    <source>
        <dbReference type="Proteomes" id="UP000002008"/>
    </source>
</evidence>
<dbReference type="InterPro" id="IPR008988">
    <property type="entry name" value="Transcriptional_repressor_C"/>
</dbReference>
<evidence type="ECO:0000256" key="4">
    <source>
        <dbReference type="ARBA" id="ARBA00023267"/>
    </source>
</evidence>
<dbReference type="PATRIC" id="fig|324602.8.peg.545"/>
<dbReference type="GO" id="GO:0005524">
    <property type="term" value="F:ATP binding"/>
    <property type="evidence" value="ECO:0007669"/>
    <property type="project" value="UniProtKB-KW"/>
</dbReference>
<evidence type="ECO:0000313" key="7">
    <source>
        <dbReference type="EMBL" id="ABY33729.1"/>
    </source>
</evidence>
<dbReference type="InterPro" id="IPR045864">
    <property type="entry name" value="aa-tRNA-synth_II/BPL/LPL"/>
</dbReference>
<dbReference type="SUPFAM" id="SSF50037">
    <property type="entry name" value="C-terminal domain of transcriptional repressors"/>
    <property type="match status" value="1"/>
</dbReference>
<evidence type="ECO:0000256" key="1">
    <source>
        <dbReference type="ARBA" id="ARBA00022598"/>
    </source>
</evidence>